<keyword evidence="5" id="KW-1185">Reference proteome</keyword>
<dbReference type="Proteomes" id="UP000663829">
    <property type="component" value="Unassembled WGS sequence"/>
</dbReference>
<gene>
    <name evidence="1" type="ORF">GPM918_LOCUS965</name>
    <name evidence="2" type="ORF">OVA965_LOCUS3270</name>
    <name evidence="3" type="ORF">SRO942_LOCUS965</name>
    <name evidence="4" type="ORF">TMI583_LOCUS3269</name>
</gene>
<dbReference type="Proteomes" id="UP000682733">
    <property type="component" value="Unassembled WGS sequence"/>
</dbReference>
<sequence length="219" mass="25981">MSLTCHERHINTVDLKFEGNEQPVATYAPNKKFLQRQQQTDNENPIDEMLLGEQIVTTQYSKNGWIYNRGIYFDNWYTGLPPQQCFCPLSTYGEYCQYFSDRIIVITYLEGHIQPKNVSDIVIKVFAMLFLHNEIVDAKEFHFTSALTNLNYEHKFNLIYPRSRIFYETMSNSSSYYVNFEAYHFNLHNACLEHDPLHKPLPLIYSQFLPFRGYGQWQK</sequence>
<evidence type="ECO:0000313" key="5">
    <source>
        <dbReference type="Proteomes" id="UP000663829"/>
    </source>
</evidence>
<dbReference type="EMBL" id="CAJNOK010000773">
    <property type="protein sequence ID" value="CAF0774567.1"/>
    <property type="molecule type" value="Genomic_DNA"/>
</dbReference>
<evidence type="ECO:0000313" key="3">
    <source>
        <dbReference type="EMBL" id="CAF3533259.1"/>
    </source>
</evidence>
<dbReference type="AlphaFoldDB" id="A0A813PMF6"/>
<organism evidence="1 5">
    <name type="scientific">Didymodactylos carnosus</name>
    <dbReference type="NCBI Taxonomy" id="1234261"/>
    <lineage>
        <taxon>Eukaryota</taxon>
        <taxon>Metazoa</taxon>
        <taxon>Spiralia</taxon>
        <taxon>Gnathifera</taxon>
        <taxon>Rotifera</taxon>
        <taxon>Eurotatoria</taxon>
        <taxon>Bdelloidea</taxon>
        <taxon>Philodinida</taxon>
        <taxon>Philodinidae</taxon>
        <taxon>Didymodactylos</taxon>
    </lineage>
</organism>
<name>A0A813PMF6_9BILA</name>
<dbReference type="EMBL" id="CAJOBA010000773">
    <property type="protein sequence ID" value="CAF3555694.1"/>
    <property type="molecule type" value="Genomic_DNA"/>
</dbReference>
<proteinExistence type="predicted"/>
<dbReference type="Proteomes" id="UP000681722">
    <property type="component" value="Unassembled WGS sequence"/>
</dbReference>
<dbReference type="Proteomes" id="UP000677228">
    <property type="component" value="Unassembled WGS sequence"/>
</dbReference>
<evidence type="ECO:0000313" key="1">
    <source>
        <dbReference type="EMBL" id="CAF0753314.1"/>
    </source>
</evidence>
<comment type="caution">
    <text evidence="1">The sequence shown here is derived from an EMBL/GenBank/DDBJ whole genome shotgun (WGS) entry which is preliminary data.</text>
</comment>
<dbReference type="EMBL" id="CAJNOQ010000082">
    <property type="protein sequence ID" value="CAF0753314.1"/>
    <property type="molecule type" value="Genomic_DNA"/>
</dbReference>
<evidence type="ECO:0000313" key="4">
    <source>
        <dbReference type="EMBL" id="CAF3555694.1"/>
    </source>
</evidence>
<accession>A0A813PMF6</accession>
<reference evidence="1" key="1">
    <citation type="submission" date="2021-02" db="EMBL/GenBank/DDBJ databases">
        <authorList>
            <person name="Nowell W R."/>
        </authorList>
    </citation>
    <scope>NUCLEOTIDE SEQUENCE</scope>
</reference>
<dbReference type="EMBL" id="CAJOBC010000082">
    <property type="protein sequence ID" value="CAF3533259.1"/>
    <property type="molecule type" value="Genomic_DNA"/>
</dbReference>
<evidence type="ECO:0000313" key="2">
    <source>
        <dbReference type="EMBL" id="CAF0774567.1"/>
    </source>
</evidence>
<protein>
    <submittedName>
        <fullName evidence="1">Uncharacterized protein</fullName>
    </submittedName>
</protein>